<dbReference type="PROSITE" id="PS50835">
    <property type="entry name" value="IG_LIKE"/>
    <property type="match status" value="1"/>
</dbReference>
<protein>
    <recommendedName>
        <fullName evidence="1">Ig-like domain-containing protein</fullName>
    </recommendedName>
</protein>
<evidence type="ECO:0000313" key="2">
    <source>
        <dbReference type="EnsemblMetazoa" id="SMAR013528-PA"/>
    </source>
</evidence>
<feature type="domain" description="Ig-like" evidence="1">
    <location>
        <begin position="14"/>
        <end position="107"/>
    </location>
</feature>
<evidence type="ECO:0000313" key="3">
    <source>
        <dbReference type="Proteomes" id="UP000014500"/>
    </source>
</evidence>
<dbReference type="HOGENOM" id="CLU_1456220_0_0_1"/>
<dbReference type="InterPro" id="IPR013783">
    <property type="entry name" value="Ig-like_fold"/>
</dbReference>
<dbReference type="EnsemblMetazoa" id="SMAR013528-RA">
    <property type="protein sequence ID" value="SMAR013528-PA"/>
    <property type="gene ID" value="SMAR013528"/>
</dbReference>
<dbReference type="InterPro" id="IPR036179">
    <property type="entry name" value="Ig-like_dom_sf"/>
</dbReference>
<dbReference type="AlphaFoldDB" id="T1JI47"/>
<reference evidence="2" key="2">
    <citation type="submission" date="2015-02" db="UniProtKB">
        <authorList>
            <consortium name="EnsemblMetazoa"/>
        </authorList>
    </citation>
    <scope>IDENTIFICATION</scope>
</reference>
<dbReference type="Proteomes" id="UP000014500">
    <property type="component" value="Unassembled WGS sequence"/>
</dbReference>
<organism evidence="2 3">
    <name type="scientific">Strigamia maritima</name>
    <name type="common">European centipede</name>
    <name type="synonym">Geophilus maritimus</name>
    <dbReference type="NCBI Taxonomy" id="126957"/>
    <lineage>
        <taxon>Eukaryota</taxon>
        <taxon>Metazoa</taxon>
        <taxon>Ecdysozoa</taxon>
        <taxon>Arthropoda</taxon>
        <taxon>Myriapoda</taxon>
        <taxon>Chilopoda</taxon>
        <taxon>Pleurostigmophora</taxon>
        <taxon>Geophilomorpha</taxon>
        <taxon>Linotaeniidae</taxon>
        <taxon>Strigamia</taxon>
    </lineage>
</organism>
<dbReference type="EMBL" id="JH432085">
    <property type="status" value="NOT_ANNOTATED_CDS"/>
    <property type="molecule type" value="Genomic_DNA"/>
</dbReference>
<keyword evidence="3" id="KW-1185">Reference proteome</keyword>
<sequence>MKNVIRVESDPHGPIFITEPSSHVDFSNFTGTRIECVAHGNPLPVIKWIHADGAPVSDVPALRQQLRNGTLHFLPFRGEEYKSSVHVGVYRCTASNSVGTIVSREVNVRADAKHIIDDTARHGFLTSLLSGIDWITDDLKSNAGNFGSCLRLMSKDNRINNVERLHYRRVNENFNLIPENVLLENY</sequence>
<name>T1JI47_STRMM</name>
<dbReference type="STRING" id="126957.T1JI47"/>
<dbReference type="Gene3D" id="2.60.40.10">
    <property type="entry name" value="Immunoglobulins"/>
    <property type="match status" value="1"/>
</dbReference>
<evidence type="ECO:0000259" key="1">
    <source>
        <dbReference type="PROSITE" id="PS50835"/>
    </source>
</evidence>
<accession>T1JI47</accession>
<reference evidence="3" key="1">
    <citation type="submission" date="2011-05" db="EMBL/GenBank/DDBJ databases">
        <authorList>
            <person name="Richards S.R."/>
            <person name="Qu J."/>
            <person name="Jiang H."/>
            <person name="Jhangiani S.N."/>
            <person name="Agravi P."/>
            <person name="Goodspeed R."/>
            <person name="Gross S."/>
            <person name="Mandapat C."/>
            <person name="Jackson L."/>
            <person name="Mathew T."/>
            <person name="Pu L."/>
            <person name="Thornton R."/>
            <person name="Saada N."/>
            <person name="Wilczek-Boney K.B."/>
            <person name="Lee S."/>
            <person name="Kovar C."/>
            <person name="Wu Y."/>
            <person name="Scherer S.E."/>
            <person name="Worley K.C."/>
            <person name="Muzny D.M."/>
            <person name="Gibbs R."/>
        </authorList>
    </citation>
    <scope>NUCLEOTIDE SEQUENCE</scope>
    <source>
        <strain evidence="3">Brora</strain>
    </source>
</reference>
<proteinExistence type="predicted"/>
<dbReference type="PhylomeDB" id="T1JI47"/>
<dbReference type="eggNOG" id="KOG3510">
    <property type="taxonomic scope" value="Eukaryota"/>
</dbReference>
<dbReference type="InterPro" id="IPR007110">
    <property type="entry name" value="Ig-like_dom"/>
</dbReference>
<dbReference type="SUPFAM" id="SSF48726">
    <property type="entry name" value="Immunoglobulin"/>
    <property type="match status" value="1"/>
</dbReference>
<dbReference type="InterPro" id="IPR013098">
    <property type="entry name" value="Ig_I-set"/>
</dbReference>
<dbReference type="Pfam" id="PF07679">
    <property type="entry name" value="I-set"/>
    <property type="match status" value="1"/>
</dbReference>